<comment type="caution">
    <text evidence="1">The sequence shown here is derived from an EMBL/GenBank/DDBJ whole genome shotgun (WGS) entry which is preliminary data.</text>
</comment>
<organism evidence="1 2">
    <name type="scientific">Rhodocytophaga aerolata</name>
    <dbReference type="NCBI Taxonomy" id="455078"/>
    <lineage>
        <taxon>Bacteria</taxon>
        <taxon>Pseudomonadati</taxon>
        <taxon>Bacteroidota</taxon>
        <taxon>Cytophagia</taxon>
        <taxon>Cytophagales</taxon>
        <taxon>Rhodocytophagaceae</taxon>
        <taxon>Rhodocytophaga</taxon>
    </lineage>
</organism>
<evidence type="ECO:0000313" key="2">
    <source>
        <dbReference type="Proteomes" id="UP001168528"/>
    </source>
</evidence>
<evidence type="ECO:0000313" key="1">
    <source>
        <dbReference type="EMBL" id="MDO1449599.1"/>
    </source>
</evidence>
<keyword evidence="2" id="KW-1185">Reference proteome</keyword>
<sequence length="46" mass="5121">MTNEKYKECIDACLACGVACNECSTACLKEEDVKMMARCIELDIEV</sequence>
<dbReference type="EMBL" id="JAUKPO010000020">
    <property type="protein sequence ID" value="MDO1449599.1"/>
    <property type="molecule type" value="Genomic_DNA"/>
</dbReference>
<dbReference type="Pfam" id="PF03860">
    <property type="entry name" value="Csp"/>
    <property type="match status" value="1"/>
</dbReference>
<reference evidence="1" key="1">
    <citation type="submission" date="2023-07" db="EMBL/GenBank/DDBJ databases">
        <title>The genome sequence of Rhodocytophaga aerolata KACC 12507.</title>
        <authorList>
            <person name="Zhang X."/>
        </authorList>
    </citation>
    <scope>NUCLEOTIDE SEQUENCE</scope>
    <source>
        <strain evidence="1">KACC 12507</strain>
    </source>
</reference>
<protein>
    <recommendedName>
        <fullName evidence="3">Four-helix bundle copper-binding protein</fullName>
    </recommendedName>
</protein>
<gene>
    <name evidence="1" type="ORF">Q0590_25200</name>
</gene>
<dbReference type="Gene3D" id="1.20.1270.360">
    <property type="match status" value="1"/>
</dbReference>
<name>A0ABT8RC68_9BACT</name>
<evidence type="ECO:0008006" key="3">
    <source>
        <dbReference type="Google" id="ProtNLM"/>
    </source>
</evidence>
<dbReference type="RefSeq" id="WP_302040403.1">
    <property type="nucleotide sequence ID" value="NZ_JAUKPO010000020.1"/>
</dbReference>
<accession>A0ABT8RC68</accession>
<proteinExistence type="predicted"/>
<dbReference type="InterPro" id="IPR005560">
    <property type="entry name" value="Csp_YhjQ"/>
</dbReference>
<dbReference type="Proteomes" id="UP001168528">
    <property type="component" value="Unassembled WGS sequence"/>
</dbReference>